<protein>
    <recommendedName>
        <fullName evidence="1">Beta-lactamase class A catalytic domain-containing protein</fullName>
    </recommendedName>
</protein>
<feature type="domain" description="Beta-lactamase class A catalytic" evidence="1">
    <location>
        <begin position="60"/>
        <end position="249"/>
    </location>
</feature>
<dbReference type="AlphaFoldDB" id="A0A1F4ZE10"/>
<dbReference type="EMBL" id="MEXN01000001">
    <property type="protein sequence ID" value="OGD04405.1"/>
    <property type="molecule type" value="Genomic_DNA"/>
</dbReference>
<name>A0A1F4ZE10_9BACT</name>
<dbReference type="Gene3D" id="3.40.710.10">
    <property type="entry name" value="DD-peptidase/beta-lactamase superfamily"/>
    <property type="match status" value="1"/>
</dbReference>
<dbReference type="PANTHER" id="PTHR35333">
    <property type="entry name" value="BETA-LACTAMASE"/>
    <property type="match status" value="1"/>
</dbReference>
<dbReference type="InterPro" id="IPR012338">
    <property type="entry name" value="Beta-lactam/transpept-like"/>
</dbReference>
<dbReference type="Proteomes" id="UP000177080">
    <property type="component" value="Unassembled WGS sequence"/>
</dbReference>
<proteinExistence type="predicted"/>
<evidence type="ECO:0000313" key="2">
    <source>
        <dbReference type="EMBL" id="OGD04405.1"/>
    </source>
</evidence>
<dbReference type="GO" id="GO:0030655">
    <property type="term" value="P:beta-lactam antibiotic catabolic process"/>
    <property type="evidence" value="ECO:0007669"/>
    <property type="project" value="InterPro"/>
</dbReference>
<organism evidence="2 3">
    <name type="scientific">Candidatus Amesbacteria bacterium RIFCSPLOWO2_01_FULL_48_25</name>
    <dbReference type="NCBI Taxonomy" id="1797259"/>
    <lineage>
        <taxon>Bacteria</taxon>
        <taxon>Candidatus Amesiibacteriota</taxon>
    </lineage>
</organism>
<comment type="caution">
    <text evidence="2">The sequence shown here is derived from an EMBL/GenBank/DDBJ whole genome shotgun (WGS) entry which is preliminary data.</text>
</comment>
<dbReference type="InterPro" id="IPR045155">
    <property type="entry name" value="Beta-lactam_cat"/>
</dbReference>
<accession>A0A1F4ZE10</accession>
<reference evidence="2 3" key="1">
    <citation type="journal article" date="2016" name="Nat. Commun.">
        <title>Thousands of microbial genomes shed light on interconnected biogeochemical processes in an aquifer system.</title>
        <authorList>
            <person name="Anantharaman K."/>
            <person name="Brown C.T."/>
            <person name="Hug L.A."/>
            <person name="Sharon I."/>
            <person name="Castelle C.J."/>
            <person name="Probst A.J."/>
            <person name="Thomas B.C."/>
            <person name="Singh A."/>
            <person name="Wilkins M.J."/>
            <person name="Karaoz U."/>
            <person name="Brodie E.L."/>
            <person name="Williams K.H."/>
            <person name="Hubbard S.S."/>
            <person name="Banfield J.F."/>
        </authorList>
    </citation>
    <scope>NUCLEOTIDE SEQUENCE [LARGE SCALE GENOMIC DNA]</scope>
</reference>
<dbReference type="PANTHER" id="PTHR35333:SF3">
    <property type="entry name" value="BETA-LACTAMASE-TYPE TRANSPEPTIDASE FOLD CONTAINING PROTEIN"/>
    <property type="match status" value="1"/>
</dbReference>
<dbReference type="SUPFAM" id="SSF56601">
    <property type="entry name" value="beta-lactamase/transpeptidase-like"/>
    <property type="match status" value="1"/>
</dbReference>
<dbReference type="InterPro" id="IPR000871">
    <property type="entry name" value="Beta-lactam_class-A"/>
</dbReference>
<dbReference type="Pfam" id="PF13354">
    <property type="entry name" value="Beta-lactamase2"/>
    <property type="match status" value="1"/>
</dbReference>
<dbReference type="GO" id="GO:0008800">
    <property type="term" value="F:beta-lactamase activity"/>
    <property type="evidence" value="ECO:0007669"/>
    <property type="project" value="InterPro"/>
</dbReference>
<dbReference type="GO" id="GO:0046677">
    <property type="term" value="P:response to antibiotic"/>
    <property type="evidence" value="ECO:0007669"/>
    <property type="project" value="InterPro"/>
</dbReference>
<dbReference type="STRING" id="1797259.A2989_05245"/>
<evidence type="ECO:0000259" key="1">
    <source>
        <dbReference type="Pfam" id="PF13354"/>
    </source>
</evidence>
<gene>
    <name evidence="2" type="ORF">A2989_05245</name>
</gene>
<sequence>MKKILILLVLVIAGGIFYKYLIFNVQYSIPKIQESKIDKHEVLIEEIKEMTATASGTWTMYVYRTDGGGEYGFNQNEVMPGASIMKLPALLSIWDRVDSGQLTVDSEWKIESADIAPGSGPMQFMKPGTLVTVERVMSELGKKSDNTAWRMINRRIGYEEIENRIQRIGLLNTNYRELTTTPADVGKMWMYIYTRPELWGYLEDSIYEDRISLGLPRDARLVHKVGTDAGVWIDSGIIMGKNPFILVILNEGVDRDEAQKLVPEITRRVWELEQ</sequence>
<evidence type="ECO:0000313" key="3">
    <source>
        <dbReference type="Proteomes" id="UP000177080"/>
    </source>
</evidence>